<dbReference type="EMBL" id="PP935707">
    <property type="protein sequence ID" value="XDJ01729.1"/>
    <property type="molecule type" value="Genomic_DNA"/>
</dbReference>
<reference evidence="1" key="1">
    <citation type="submission" date="2024-06" db="EMBL/GenBank/DDBJ databases">
        <authorList>
            <person name="Mutai I.J."/>
            <person name="Gurusinghe A."/>
            <person name="Wang B."/>
            <person name="Clark M."/>
            <person name="Bhandare S.G."/>
        </authorList>
    </citation>
    <scope>NUCLEOTIDE SEQUENCE</scope>
</reference>
<proteinExistence type="predicted"/>
<organism evidence="1">
    <name type="scientific">Salmonella phage vB_SE127_1PH123</name>
    <dbReference type="NCBI Taxonomy" id="3236705"/>
    <lineage>
        <taxon>Viruses</taxon>
    </lineage>
</organism>
<sequence length="30" mass="3426">MAPFYLLLSMSLLQSFKLHVFLNASSRVVI</sequence>
<evidence type="ECO:0000313" key="1">
    <source>
        <dbReference type="EMBL" id="XDJ01729.1"/>
    </source>
</evidence>
<accession>A0AB39C4A0</accession>
<name>A0AB39C4A0_9VIRU</name>
<protein>
    <submittedName>
        <fullName evidence="1">Uncharacterized protein</fullName>
    </submittedName>
</protein>